<feature type="chain" id="PRO_5040371414" evidence="2">
    <location>
        <begin position="18"/>
        <end position="561"/>
    </location>
</feature>
<feature type="compositionally biased region" description="Acidic residues" evidence="1">
    <location>
        <begin position="172"/>
        <end position="190"/>
    </location>
</feature>
<feature type="compositionally biased region" description="Basic and acidic residues" evidence="1">
    <location>
        <begin position="118"/>
        <end position="129"/>
    </location>
</feature>
<feature type="compositionally biased region" description="Polar residues" evidence="1">
    <location>
        <begin position="107"/>
        <end position="117"/>
    </location>
</feature>
<accession>A0A9P0IB19</accession>
<keyword evidence="4" id="KW-1185">Reference proteome</keyword>
<dbReference type="AlphaFoldDB" id="A0A9P0IB19"/>
<evidence type="ECO:0000256" key="2">
    <source>
        <dbReference type="SAM" id="SignalP"/>
    </source>
</evidence>
<feature type="compositionally biased region" description="Basic and acidic residues" evidence="1">
    <location>
        <begin position="191"/>
        <end position="215"/>
    </location>
</feature>
<feature type="region of interest" description="Disordered" evidence="1">
    <location>
        <begin position="94"/>
        <end position="129"/>
    </location>
</feature>
<protein>
    <submittedName>
        <fullName evidence="3">Uncharacterized protein</fullName>
    </submittedName>
</protein>
<organism evidence="3 4">
    <name type="scientific">Spodoptera littoralis</name>
    <name type="common">Egyptian cotton leafworm</name>
    <dbReference type="NCBI Taxonomy" id="7109"/>
    <lineage>
        <taxon>Eukaryota</taxon>
        <taxon>Metazoa</taxon>
        <taxon>Ecdysozoa</taxon>
        <taxon>Arthropoda</taxon>
        <taxon>Hexapoda</taxon>
        <taxon>Insecta</taxon>
        <taxon>Pterygota</taxon>
        <taxon>Neoptera</taxon>
        <taxon>Endopterygota</taxon>
        <taxon>Lepidoptera</taxon>
        <taxon>Glossata</taxon>
        <taxon>Ditrysia</taxon>
        <taxon>Noctuoidea</taxon>
        <taxon>Noctuidae</taxon>
        <taxon>Amphipyrinae</taxon>
        <taxon>Spodoptera</taxon>
    </lineage>
</organism>
<keyword evidence="2" id="KW-0732">Signal</keyword>
<evidence type="ECO:0000313" key="4">
    <source>
        <dbReference type="Proteomes" id="UP001153321"/>
    </source>
</evidence>
<feature type="compositionally biased region" description="Basic and acidic residues" evidence="1">
    <location>
        <begin position="224"/>
        <end position="237"/>
    </location>
</feature>
<evidence type="ECO:0000256" key="1">
    <source>
        <dbReference type="SAM" id="MobiDB-lite"/>
    </source>
</evidence>
<feature type="compositionally biased region" description="Basic residues" evidence="1">
    <location>
        <begin position="256"/>
        <end position="265"/>
    </location>
</feature>
<dbReference type="Proteomes" id="UP001153321">
    <property type="component" value="Chromosome 28"/>
</dbReference>
<reference evidence="3" key="1">
    <citation type="submission" date="2022-02" db="EMBL/GenBank/DDBJ databases">
        <authorList>
            <person name="King R."/>
        </authorList>
    </citation>
    <scope>NUCLEOTIDE SEQUENCE</scope>
</reference>
<gene>
    <name evidence="3" type="ORF">SPLIT_LOCUS8012</name>
</gene>
<dbReference type="EMBL" id="LR824559">
    <property type="protein sequence ID" value="CAH1642656.1"/>
    <property type="molecule type" value="Genomic_DNA"/>
</dbReference>
<feature type="region of interest" description="Disordered" evidence="1">
    <location>
        <begin position="156"/>
        <end position="265"/>
    </location>
</feature>
<feature type="compositionally biased region" description="Basic and acidic residues" evidence="1">
    <location>
        <begin position="156"/>
        <end position="171"/>
    </location>
</feature>
<sequence length="561" mass="64859">MLLLFLLLFLHYDLLFCQQFDAAEIFLPFDKTLTKDHQPLEDRAKPKYVQRYGRTTLDPVVSSVRDEILDDYRVYMATLSTNVKKGQAVDDIANGPNILRERDSNKANDNTATSQETSIKDSDSEPDKNEKLIRELKESMNIKDIDVTILPDKLVTSDRDDSKTDESKNEEERDVTEDSSTDDHEEDNETAEVREETTPSKDKTNESSDDSDKTLIMDGMDDTQLDKIGDILNMERQKTKKQQSTETEDEYVTTTKPRRKKRKTKTTAPIKFNYDLVKKSTAHVNKFTHSALRKHKSSTHRKLNVKRITKNRITVSGKYMTKHKRLHANKLIKISTNVREVEPTTHIIDEEAETSSGTTSVQVNIKRMPQTTTTMLPYFKMIVDLDEGYMVVFLIELMRIMASKDKDDLFEVLVHTEQIVLQLHENEKIDWFGQPLLDITMNLAKFMTESETGIIQKYASKLNKKISARHQELSSEVNTIIDYADMLYDDEEGTKLFNVLKDFDDYPNTTRPGYTVCLALIESFLKPYHRLSNTVLRQRLLDSINFELKAIIPQPDLWKSN</sequence>
<feature type="signal peptide" evidence="2">
    <location>
        <begin position="1"/>
        <end position="17"/>
    </location>
</feature>
<name>A0A9P0IB19_SPOLI</name>
<proteinExistence type="predicted"/>
<evidence type="ECO:0000313" key="3">
    <source>
        <dbReference type="EMBL" id="CAH1642656.1"/>
    </source>
</evidence>